<proteinExistence type="predicted"/>
<dbReference type="Proteomes" id="UP000887159">
    <property type="component" value="Unassembled WGS sequence"/>
</dbReference>
<evidence type="ECO:0000256" key="1">
    <source>
        <dbReference type="SAM" id="MobiDB-lite"/>
    </source>
</evidence>
<evidence type="ECO:0000313" key="2">
    <source>
        <dbReference type="EMBL" id="GFY22366.1"/>
    </source>
</evidence>
<gene>
    <name evidence="2" type="ORF">TNCV_399021</name>
</gene>
<feature type="region of interest" description="Disordered" evidence="1">
    <location>
        <begin position="1"/>
        <end position="20"/>
    </location>
</feature>
<comment type="caution">
    <text evidence="2">The sequence shown here is derived from an EMBL/GenBank/DDBJ whole genome shotgun (WGS) entry which is preliminary data.</text>
</comment>
<evidence type="ECO:0000313" key="3">
    <source>
        <dbReference type="Proteomes" id="UP000887159"/>
    </source>
</evidence>
<dbReference type="AlphaFoldDB" id="A0A8X7B7K6"/>
<keyword evidence="3" id="KW-1185">Reference proteome</keyword>
<feature type="region of interest" description="Disordered" evidence="1">
    <location>
        <begin position="45"/>
        <end position="66"/>
    </location>
</feature>
<dbReference type="EMBL" id="BMAU01021360">
    <property type="protein sequence ID" value="GFY22366.1"/>
    <property type="molecule type" value="Genomic_DNA"/>
</dbReference>
<accession>A0A8X7B7K6</accession>
<name>A0A8X7B7K6_TRICX</name>
<sequence>MSETTQLGSRNETTQLVSRNETTQLVSRNETTQLCTAVDRLQPPTTAYNRLQPPTTACNRLQPPTTAYNRLQPPATACNRLQPPAPPAPPLQQNRLFYLLSLTLNYLILKLNCLFFSLFKLSRFIHCCEIKLLVEPPSNSALTSCISPKESLMKQIAVKSKTNFDFTQLVAVNRSTP</sequence>
<reference evidence="2" key="1">
    <citation type="submission" date="2020-08" db="EMBL/GenBank/DDBJ databases">
        <title>Multicomponent nature underlies the extraordinary mechanical properties of spider dragline silk.</title>
        <authorList>
            <person name="Kono N."/>
            <person name="Nakamura H."/>
            <person name="Mori M."/>
            <person name="Yoshida Y."/>
            <person name="Ohtoshi R."/>
            <person name="Malay A.D."/>
            <person name="Moran D.A.P."/>
            <person name="Tomita M."/>
            <person name="Numata K."/>
            <person name="Arakawa K."/>
        </authorList>
    </citation>
    <scope>NUCLEOTIDE SEQUENCE</scope>
</reference>
<protein>
    <submittedName>
        <fullName evidence="2">Uncharacterized protein</fullName>
    </submittedName>
</protein>
<organism evidence="2 3">
    <name type="scientific">Trichonephila clavipes</name>
    <name type="common">Golden silk orbweaver</name>
    <name type="synonym">Nephila clavipes</name>
    <dbReference type="NCBI Taxonomy" id="2585209"/>
    <lineage>
        <taxon>Eukaryota</taxon>
        <taxon>Metazoa</taxon>
        <taxon>Ecdysozoa</taxon>
        <taxon>Arthropoda</taxon>
        <taxon>Chelicerata</taxon>
        <taxon>Arachnida</taxon>
        <taxon>Araneae</taxon>
        <taxon>Araneomorphae</taxon>
        <taxon>Entelegynae</taxon>
        <taxon>Araneoidea</taxon>
        <taxon>Nephilidae</taxon>
        <taxon>Trichonephila</taxon>
    </lineage>
</organism>